<dbReference type="PANTHER" id="PTHR33824">
    <property type="entry name" value="POLYKETIDE CYCLASE/DEHYDRASE AND LIPID TRANSPORT SUPERFAMILY PROTEIN"/>
    <property type="match status" value="1"/>
</dbReference>
<accession>A0A918F895</accession>
<keyword evidence="4" id="KW-1185">Reference proteome</keyword>
<sequence>MDNPNGATSNMGHSTTGARLQTTERLLLASLGLGLMALGTRGGNVRRLAFGGAGALAAVLAARGSNPVATAMKIQTDSSGETRVSDGVTIGKPAAELYAVWRNLENLPNLMRHLQEVKVLDDRRSHWTVKGPLGEVSWDAELTADEPGKRIAWQSVEGASIENGGEVLFRPAPGARGTEIVVRLHYRAPLGSTGAVVARALGEEPSQQLRDDLMRFKREQELGFHPTTEGQTSGRAAKQQEDRPQAQPGGALAQGGAR</sequence>
<reference evidence="3" key="1">
    <citation type="journal article" date="2014" name="Int. J. Syst. Evol. Microbiol.">
        <title>Complete genome sequence of Corynebacterium casei LMG S-19264T (=DSM 44701T), isolated from a smear-ripened cheese.</title>
        <authorList>
            <consortium name="US DOE Joint Genome Institute (JGI-PGF)"/>
            <person name="Walter F."/>
            <person name="Albersmeier A."/>
            <person name="Kalinowski J."/>
            <person name="Ruckert C."/>
        </authorList>
    </citation>
    <scope>NUCLEOTIDE SEQUENCE</scope>
    <source>
        <strain evidence="3">JCM 31311</strain>
    </source>
</reference>
<protein>
    <submittedName>
        <fullName evidence="3">Cyclase</fullName>
    </submittedName>
</protein>
<dbReference type="EMBL" id="BMQL01000022">
    <property type="protein sequence ID" value="GGR18533.1"/>
    <property type="molecule type" value="Genomic_DNA"/>
</dbReference>
<evidence type="ECO:0000256" key="1">
    <source>
        <dbReference type="SAM" id="MobiDB-lite"/>
    </source>
</evidence>
<dbReference type="InterPro" id="IPR005031">
    <property type="entry name" value="COQ10_START"/>
</dbReference>
<dbReference type="Proteomes" id="UP000603865">
    <property type="component" value="Unassembled WGS sequence"/>
</dbReference>
<dbReference type="PANTHER" id="PTHR33824:SF7">
    <property type="entry name" value="POLYKETIDE CYCLASE_DEHYDRASE AND LIPID TRANSPORT SUPERFAMILY PROTEIN"/>
    <property type="match status" value="1"/>
</dbReference>
<comment type="caution">
    <text evidence="3">The sequence shown here is derived from an EMBL/GenBank/DDBJ whole genome shotgun (WGS) entry which is preliminary data.</text>
</comment>
<dbReference type="CDD" id="cd07817">
    <property type="entry name" value="SRPBCC_8"/>
    <property type="match status" value="1"/>
</dbReference>
<dbReference type="Gene3D" id="3.30.530.20">
    <property type="match status" value="1"/>
</dbReference>
<evidence type="ECO:0000259" key="2">
    <source>
        <dbReference type="Pfam" id="PF03364"/>
    </source>
</evidence>
<organism evidence="3 4">
    <name type="scientific">Deinococcus ruber</name>
    <dbReference type="NCBI Taxonomy" id="1848197"/>
    <lineage>
        <taxon>Bacteria</taxon>
        <taxon>Thermotogati</taxon>
        <taxon>Deinococcota</taxon>
        <taxon>Deinococci</taxon>
        <taxon>Deinococcales</taxon>
        <taxon>Deinococcaceae</taxon>
        <taxon>Deinococcus</taxon>
    </lineage>
</organism>
<dbReference type="InterPro" id="IPR047137">
    <property type="entry name" value="ORF3"/>
</dbReference>
<name>A0A918F895_9DEIO</name>
<evidence type="ECO:0000313" key="3">
    <source>
        <dbReference type="EMBL" id="GGR18533.1"/>
    </source>
</evidence>
<dbReference type="AlphaFoldDB" id="A0A918F895"/>
<dbReference type="SUPFAM" id="SSF55961">
    <property type="entry name" value="Bet v1-like"/>
    <property type="match status" value="1"/>
</dbReference>
<dbReference type="Pfam" id="PF03364">
    <property type="entry name" value="Polyketide_cyc"/>
    <property type="match status" value="1"/>
</dbReference>
<dbReference type="RefSeq" id="WP_229776132.1">
    <property type="nucleotide sequence ID" value="NZ_BMQL01000022.1"/>
</dbReference>
<feature type="compositionally biased region" description="Low complexity" evidence="1">
    <location>
        <begin position="245"/>
        <end position="258"/>
    </location>
</feature>
<dbReference type="InterPro" id="IPR023393">
    <property type="entry name" value="START-like_dom_sf"/>
</dbReference>
<gene>
    <name evidence="3" type="ORF">GCM10008957_33920</name>
</gene>
<feature type="region of interest" description="Disordered" evidence="1">
    <location>
        <begin position="218"/>
        <end position="258"/>
    </location>
</feature>
<proteinExistence type="predicted"/>
<evidence type="ECO:0000313" key="4">
    <source>
        <dbReference type="Proteomes" id="UP000603865"/>
    </source>
</evidence>
<reference evidence="3" key="2">
    <citation type="submission" date="2020-09" db="EMBL/GenBank/DDBJ databases">
        <authorList>
            <person name="Sun Q."/>
            <person name="Ohkuma M."/>
        </authorList>
    </citation>
    <scope>NUCLEOTIDE SEQUENCE</scope>
    <source>
        <strain evidence="3">JCM 31311</strain>
    </source>
</reference>
<feature type="domain" description="Coenzyme Q-binding protein COQ10 START" evidence="2">
    <location>
        <begin position="90"/>
        <end position="213"/>
    </location>
</feature>